<dbReference type="InterPro" id="IPR016181">
    <property type="entry name" value="Acyl_CoA_acyltransferase"/>
</dbReference>
<dbReference type="Proteomes" id="UP000246145">
    <property type="component" value="Unassembled WGS sequence"/>
</dbReference>
<accession>A0A2U1CHY9</accession>
<evidence type="ECO:0008006" key="3">
    <source>
        <dbReference type="Google" id="ProtNLM"/>
    </source>
</evidence>
<dbReference type="Pfam" id="PF04339">
    <property type="entry name" value="FemAB_like"/>
    <property type="match status" value="1"/>
</dbReference>
<organism evidence="1 2">
    <name type="scientific">Pusillimonas noertemannii</name>
    <dbReference type="NCBI Taxonomy" id="305977"/>
    <lineage>
        <taxon>Bacteria</taxon>
        <taxon>Pseudomonadati</taxon>
        <taxon>Pseudomonadota</taxon>
        <taxon>Betaproteobacteria</taxon>
        <taxon>Burkholderiales</taxon>
        <taxon>Alcaligenaceae</taxon>
        <taxon>Pusillimonas</taxon>
    </lineage>
</organism>
<dbReference type="EMBL" id="QEKO01000008">
    <property type="protein sequence ID" value="PVY60522.1"/>
    <property type="molecule type" value="Genomic_DNA"/>
</dbReference>
<evidence type="ECO:0000313" key="1">
    <source>
        <dbReference type="EMBL" id="PVY60522.1"/>
    </source>
</evidence>
<dbReference type="Gene3D" id="3.40.630.30">
    <property type="match status" value="1"/>
</dbReference>
<evidence type="ECO:0000313" key="2">
    <source>
        <dbReference type="Proteomes" id="UP000246145"/>
    </source>
</evidence>
<dbReference type="AlphaFoldDB" id="A0A2U1CHY9"/>
<dbReference type="OrthoDB" id="9776898at2"/>
<dbReference type="SUPFAM" id="SSF55729">
    <property type="entry name" value="Acyl-CoA N-acyltransferases (Nat)"/>
    <property type="match status" value="1"/>
</dbReference>
<dbReference type="InterPro" id="IPR007434">
    <property type="entry name" value="FemAB-like"/>
</dbReference>
<dbReference type="PANTHER" id="PTHR47017:SF1">
    <property type="entry name" value="ACYL-COA"/>
    <property type="match status" value="1"/>
</dbReference>
<proteinExistence type="predicted"/>
<comment type="caution">
    <text evidence="1">The sequence shown here is derived from an EMBL/GenBank/DDBJ whole genome shotgun (WGS) entry which is preliminary data.</text>
</comment>
<reference evidence="1 2" key="1">
    <citation type="submission" date="2018-04" db="EMBL/GenBank/DDBJ databases">
        <title>Genomic Encyclopedia of Type Strains, Phase IV (KMG-IV): sequencing the most valuable type-strain genomes for metagenomic binning, comparative biology and taxonomic classification.</title>
        <authorList>
            <person name="Goeker M."/>
        </authorList>
    </citation>
    <scope>NUCLEOTIDE SEQUENCE [LARGE SCALE GENOMIC DNA]</scope>
    <source>
        <strain evidence="1 2">DSM 10065</strain>
    </source>
</reference>
<dbReference type="STRING" id="1231391.GCA_000308195_01883"/>
<name>A0A2U1CHY9_9BURK</name>
<dbReference type="PANTHER" id="PTHR47017">
    <property type="entry name" value="ACYL-COA"/>
    <property type="match status" value="1"/>
</dbReference>
<keyword evidence="2" id="KW-1185">Reference proteome</keyword>
<sequence length="401" mass="46082">MGCPGRAAAYSSIHIFALVAALSEHFALVEHISDINAEHWNSLTEGHPLARHEFLLALQETGCAARETGWSPHFLALYRNQELAAAMPLYLKFHSRGEYVFDMAWARAFAQHGLQYYPKLLSAIPFTPVPGPRLLARDHHDRVLLARQAIALARQNELSSLHVLFPTPADLSALEEAGFMVRENIQFHWHNEGYRDLDEFLSRLNQKHRKKLKQDRKKSMQAGLHFRWLEGREIDGEALAFFYECYARTYFEHGNPPYLSQRFFELLLERMPENLLLVMACRGNEPVACALNIRSEDTLYGRYWGTTQFVSGLHFETCYMQAIEYCISRGLLRFEGGAQGEHKLSRGMLPTRTHSAHWIRDARYANAISEFLEQETAMMDDYADALHEHSPYKKAIDPQNG</sequence>
<protein>
    <recommendedName>
        <fullName evidence="3">GNAT family N-acetyltransferase</fullName>
    </recommendedName>
</protein>
<gene>
    <name evidence="1" type="ORF">C7440_3558</name>
</gene>